<dbReference type="AlphaFoldDB" id="A0A7S1FJH5"/>
<protein>
    <submittedName>
        <fullName evidence="2">Uncharacterized protein</fullName>
    </submittedName>
</protein>
<proteinExistence type="predicted"/>
<sequence length="475" mass="50534">MSSIPQRRPSPSVPESLMLGARCCGSMALAVVSAALFVLCELPTASFARTGQLSVAAVLFAALAAAHTHTVVGKDLRGWRLWQPFHGGAGFCVLQAVGWTSLAVVVFLSTCSLSVVFSFCAKCGSKGLHGALGVTQFVAQVSLVLSLWRFDPATTPVSGTVVSQRFVQCVGRWLGEGLPLVPVVALLLACAIGCGLLAATGLLTSRALGFLLLAVLLCAQVVGLHTMWTITWLLFASCAHLVGSEDGLAVMACMGACCICGPWYIGRVVFWQHDFPTRAMFGLSGWCSDSVFGVGGKVYAHELALNCFRVTFWQFDAATHFFPACILLQECAHRIAPVHVMSGFLLTLVWCVTLSLHHVVVDWEVARRGRLVLRRWGGCSVYEPNKVAQIYAFDNPYISSEAVSFSQSMPGFLLIGSLCCLVACLVATLPASGDIFFSLGGGAWVGRYQLCVAMCSCALGGAVTSAVGVGKFLRR</sequence>
<feature type="transmembrane region" description="Helical" evidence="1">
    <location>
        <begin position="180"/>
        <end position="203"/>
    </location>
</feature>
<evidence type="ECO:0000256" key="1">
    <source>
        <dbReference type="SAM" id="Phobius"/>
    </source>
</evidence>
<feature type="transmembrane region" description="Helical" evidence="1">
    <location>
        <begin position="51"/>
        <end position="68"/>
    </location>
</feature>
<evidence type="ECO:0000313" key="2">
    <source>
        <dbReference type="EMBL" id="CAD8869609.1"/>
    </source>
</evidence>
<reference evidence="2" key="1">
    <citation type="submission" date="2021-01" db="EMBL/GenBank/DDBJ databases">
        <authorList>
            <person name="Corre E."/>
            <person name="Pelletier E."/>
            <person name="Niang G."/>
            <person name="Scheremetjew M."/>
            <person name="Finn R."/>
            <person name="Kale V."/>
            <person name="Holt S."/>
            <person name="Cochrane G."/>
            <person name="Meng A."/>
            <person name="Brown T."/>
            <person name="Cohen L."/>
        </authorList>
    </citation>
    <scope>NUCLEOTIDE SEQUENCE</scope>
</reference>
<organism evidence="2">
    <name type="scientific">Noctiluca scintillans</name>
    <name type="common">Sea sparkle</name>
    <name type="synonym">Red tide dinoflagellate</name>
    <dbReference type="NCBI Taxonomy" id="2966"/>
    <lineage>
        <taxon>Eukaryota</taxon>
        <taxon>Sar</taxon>
        <taxon>Alveolata</taxon>
        <taxon>Dinophyceae</taxon>
        <taxon>Noctilucales</taxon>
        <taxon>Noctilucaceae</taxon>
        <taxon>Noctiluca</taxon>
    </lineage>
</organism>
<feature type="transmembrane region" description="Helical" evidence="1">
    <location>
        <begin position="128"/>
        <end position="148"/>
    </location>
</feature>
<feature type="transmembrane region" description="Helical" evidence="1">
    <location>
        <begin position="88"/>
        <end position="121"/>
    </location>
</feature>
<feature type="transmembrane region" description="Helical" evidence="1">
    <location>
        <begin position="19"/>
        <end position="39"/>
    </location>
</feature>
<feature type="transmembrane region" description="Helical" evidence="1">
    <location>
        <begin position="247"/>
        <end position="270"/>
    </location>
</feature>
<keyword evidence="1" id="KW-1133">Transmembrane helix</keyword>
<dbReference type="EMBL" id="HBFQ01062004">
    <property type="protein sequence ID" value="CAD8869609.1"/>
    <property type="molecule type" value="Transcribed_RNA"/>
</dbReference>
<gene>
    <name evidence="2" type="ORF">NSCI0253_LOCUS43965</name>
</gene>
<name>A0A7S1FJH5_NOCSC</name>
<feature type="transmembrane region" description="Helical" evidence="1">
    <location>
        <begin position="210"/>
        <end position="235"/>
    </location>
</feature>
<feature type="transmembrane region" description="Helical" evidence="1">
    <location>
        <begin position="445"/>
        <end position="469"/>
    </location>
</feature>
<keyword evidence="1" id="KW-0472">Membrane</keyword>
<accession>A0A7S1FJH5</accession>
<feature type="transmembrane region" description="Helical" evidence="1">
    <location>
        <begin position="412"/>
        <end position="433"/>
    </location>
</feature>
<keyword evidence="1" id="KW-0812">Transmembrane</keyword>